<evidence type="ECO:0000259" key="2">
    <source>
        <dbReference type="PROSITE" id="PS50004"/>
    </source>
</evidence>
<proteinExistence type="predicted"/>
<evidence type="ECO:0000259" key="3">
    <source>
        <dbReference type="PROSITE" id="PS51258"/>
    </source>
</evidence>
<reference evidence="6" key="1">
    <citation type="submission" date="2020-06" db="EMBL/GenBank/DDBJ databases">
        <title>A chromosome-scale genome assembly of Talaromyces rugulosus W13939.</title>
        <authorList>
            <person name="Wang B."/>
            <person name="Guo L."/>
            <person name="Ye K."/>
            <person name="Wang L."/>
        </authorList>
    </citation>
    <scope>NUCLEOTIDE SEQUENCE [LARGE SCALE GENOMIC DNA]</scope>
    <source>
        <strain evidence="6">W13939</strain>
    </source>
</reference>
<protein>
    <recommendedName>
        <fullName evidence="7">C2 domain-containing protein</fullName>
    </recommendedName>
</protein>
<dbReference type="PROSITE" id="PS50004">
    <property type="entry name" value="C2"/>
    <property type="match status" value="1"/>
</dbReference>
<dbReference type="PROSITE" id="PS51258">
    <property type="entry name" value="MHD1"/>
    <property type="match status" value="1"/>
</dbReference>
<name>A0A7H8QM40_TALRU</name>
<dbReference type="GeneID" id="55989600"/>
<evidence type="ECO:0000259" key="4">
    <source>
        <dbReference type="PROSITE" id="PS51259"/>
    </source>
</evidence>
<feature type="domain" description="C2" evidence="2">
    <location>
        <begin position="901"/>
        <end position="1019"/>
    </location>
</feature>
<dbReference type="SUPFAM" id="SSF49562">
    <property type="entry name" value="C2 domain (Calcium/lipid-binding domain, CaLB)"/>
    <property type="match status" value="1"/>
</dbReference>
<dbReference type="Gene3D" id="1.20.58.1100">
    <property type="match status" value="1"/>
</dbReference>
<evidence type="ECO:0000313" key="6">
    <source>
        <dbReference type="Proteomes" id="UP000509510"/>
    </source>
</evidence>
<dbReference type="Gene3D" id="1.10.357.50">
    <property type="match status" value="1"/>
</dbReference>
<dbReference type="Pfam" id="PF06292">
    <property type="entry name" value="MUN"/>
    <property type="match status" value="1"/>
</dbReference>
<dbReference type="RefSeq" id="XP_035341179.1">
    <property type="nucleotide sequence ID" value="XM_035485286.1"/>
</dbReference>
<evidence type="ECO:0000256" key="1">
    <source>
        <dbReference type="SAM" id="MobiDB-lite"/>
    </source>
</evidence>
<keyword evidence="6" id="KW-1185">Reference proteome</keyword>
<dbReference type="CDD" id="cd04043">
    <property type="entry name" value="C2_Munc13_fungal"/>
    <property type="match status" value="1"/>
</dbReference>
<feature type="region of interest" description="Disordered" evidence="1">
    <location>
        <begin position="1"/>
        <end position="35"/>
    </location>
</feature>
<dbReference type="InterPro" id="IPR052811">
    <property type="entry name" value="Glucose_resp_signaling"/>
</dbReference>
<dbReference type="InterPro" id="IPR035892">
    <property type="entry name" value="C2_domain_sf"/>
</dbReference>
<dbReference type="SMART" id="SM00239">
    <property type="entry name" value="C2"/>
    <property type="match status" value="1"/>
</dbReference>
<evidence type="ECO:0008006" key="7">
    <source>
        <dbReference type="Google" id="ProtNLM"/>
    </source>
</evidence>
<sequence>MSTASNRSSGVNRRLNSLQNEGKHSHSRSLSNSSRKRLLSSTDAYSYALRVAYLSHLLQPRARRTQKAPGPNSHVRRSSSSLQDLLGDFVRLRDSKSTRFPHGFIAELEKRLTGILVGTERRKEYKDPLVIRTFAIFLNALKEQSFKRRMEQDRRVEDLVLIFFSNATKELGKGKDSSDDSWSLMVDRHVALFVRLITLILKEHDWAKDRPELTSRLAVLESKLLAHDQDLTESNGPSKATIETIAPVSYDVKDMPLVLFVAKIFGISSFQAQDDINRNKTTWSEKAALQDLKNYQAHLTLKTGKTLSRDDFPDDEAYEAWKRGEGPDLSQMMLAIVQSNPELAKSTPGSALPQFNALAQDASGDVPDLSSPNSNRSNRISYVIDQPIDLSSMSLADGAEPDSIYTFIPSDPRSLYRAILSRALIYDIQDQKLEATEATAEVPSMKLLSKQSTELLNEICLRWRVPASSRVVLFLDVIREKFMDQKIDIETVDSAFTFVKEAPLQDGKKRGGFVASVVFERERWITPDTVLMRELLWALREALLRELYDVMMHCYDPEPRPIGPVMYVLDHHVRSDPHFEETPHKFDAFAKHVQEGLLEKAKTCYQRLLDESIPADQSEWEAYHVTQLGESIMKLGKKIQKRYRKNPVIMGVSPLDILLGCVLPMFAHDAQDIVIRLMQRAKDQNVEIPIEDGFDLYKAFSSIRRLHSDALPETRFPVPVEDLLSGFVWQWIYQAEGKIMDWVEQASKQDTYAVRSDESNTLSDDELRHSVSAVDIFRSFNQVVEELVNLGWDDDFQYAKFMTALSKSIGRGIAKYCELLEQAFIKEMDRLSPDQEATVVQSRQERFMQMAKEAWNSKEKIEPFQFLPESLVKLNNINYAVGQLEKLEKEINVDACADVIAKHSPPLAQQKVRKATTYVFTVKIVEGEDLKACDIDGWSDPYVVLTDEYQKRIAKTHIVYRNLNPRWDNSVDITTRGPLNIIATVWDWDAVGDHDYVGRTSLKLDPAHFSDFLPREFWLDLDTQGRVLLRVSMEGERDDIQFYFGKCFRTLKRTEKEMTRKITEKLSAYISHSLSRRALKAMLNRGLTSFSNFLSRNRSANTSMMPTQEEIELALDPLFTYFNDNFAIMDKTLTSEAMKMVMARLWKEVLVTIEGLLVPPLSDKPSHQRPLTQQEVDIVSKWLELLLVFFQVPDEVTGESNGVSLDILKSPKYHEIQSLNFFYFEPTDTLVRTSERMASATAARQQANKGRPSASTGSSHLGGSGMLGVPVKRAKSVMFVRNVGTMRKAKAEKWREAQADPNDDMILRILRMRPEAAGYLRDRSRQKERLAAAAAADAIVKQSLMASSGSSRMTGTLGRR</sequence>
<feature type="domain" description="MHD1" evidence="3">
    <location>
        <begin position="694"/>
        <end position="820"/>
    </location>
</feature>
<evidence type="ECO:0000313" key="5">
    <source>
        <dbReference type="EMBL" id="QKX55000.1"/>
    </source>
</evidence>
<dbReference type="PROSITE" id="PS51259">
    <property type="entry name" value="MHD2"/>
    <property type="match status" value="1"/>
</dbReference>
<dbReference type="OrthoDB" id="2015333at2759"/>
<feature type="domain" description="MHD2" evidence="4">
    <location>
        <begin position="1112"/>
        <end position="1234"/>
    </location>
</feature>
<accession>A0A7H8QM40</accession>
<feature type="region of interest" description="Disordered" evidence="1">
    <location>
        <begin position="1239"/>
        <end position="1265"/>
    </location>
</feature>
<dbReference type="KEGG" id="trg:TRUGW13939_02090"/>
<organism evidence="5 6">
    <name type="scientific">Talaromyces rugulosus</name>
    <name type="common">Penicillium rugulosum</name>
    <dbReference type="NCBI Taxonomy" id="121627"/>
    <lineage>
        <taxon>Eukaryota</taxon>
        <taxon>Fungi</taxon>
        <taxon>Dikarya</taxon>
        <taxon>Ascomycota</taxon>
        <taxon>Pezizomycotina</taxon>
        <taxon>Eurotiomycetes</taxon>
        <taxon>Eurotiomycetidae</taxon>
        <taxon>Eurotiales</taxon>
        <taxon>Trichocomaceae</taxon>
        <taxon>Talaromyces</taxon>
        <taxon>Talaromyces sect. Islandici</taxon>
    </lineage>
</organism>
<dbReference type="PANTHER" id="PTHR47263:SF1">
    <property type="entry name" value="C2 DOMAIN PROTEIN (AFU_ORTHOLOGUE AFUA_7G02350)"/>
    <property type="match status" value="1"/>
</dbReference>
<dbReference type="Pfam" id="PF00168">
    <property type="entry name" value="C2"/>
    <property type="match status" value="1"/>
</dbReference>
<dbReference type="Proteomes" id="UP000509510">
    <property type="component" value="Chromosome I"/>
</dbReference>
<dbReference type="InterPro" id="IPR014772">
    <property type="entry name" value="Munc13_dom-2"/>
</dbReference>
<dbReference type="InterPro" id="IPR010439">
    <property type="entry name" value="MUN_dom"/>
</dbReference>
<dbReference type="InterPro" id="IPR000008">
    <property type="entry name" value="C2_dom"/>
</dbReference>
<gene>
    <name evidence="5" type="ORF">TRUGW13939_02090</name>
</gene>
<dbReference type="Gene3D" id="2.60.40.150">
    <property type="entry name" value="C2 domain"/>
    <property type="match status" value="1"/>
</dbReference>
<dbReference type="InterPro" id="IPR014770">
    <property type="entry name" value="Munc13_1"/>
</dbReference>
<dbReference type="PANTHER" id="PTHR47263">
    <property type="entry name" value="ADENYLATE CYCLASE ACTIVATION PROTEIN GIT1"/>
    <property type="match status" value="1"/>
</dbReference>
<dbReference type="EMBL" id="CP055898">
    <property type="protein sequence ID" value="QKX55000.1"/>
    <property type="molecule type" value="Genomic_DNA"/>
</dbReference>
<feature type="compositionally biased region" description="Polar residues" evidence="1">
    <location>
        <begin position="1"/>
        <end position="20"/>
    </location>
</feature>